<keyword evidence="6" id="KW-0119">Carbohydrate metabolism</keyword>
<dbReference type="Gene3D" id="1.50.10.10">
    <property type="match status" value="1"/>
</dbReference>
<evidence type="ECO:0000256" key="2">
    <source>
        <dbReference type="ARBA" id="ARBA00007072"/>
    </source>
</evidence>
<comment type="similarity">
    <text evidence="2">Belongs to the glycosyl hydrolase 9 (cellulase E) family.</text>
</comment>
<dbReference type="GeneID" id="113706228"/>
<evidence type="ECO:0000256" key="7">
    <source>
        <dbReference type="ARBA" id="ARBA00023295"/>
    </source>
</evidence>
<keyword evidence="7" id="KW-0326">Glycosidase</keyword>
<reference evidence="10" key="1">
    <citation type="journal article" date="2025" name="Foods">
        <title>Unveiling the Microbial Signatures of Arabica Coffee Cherries: Insights into Ripeness Specific Diversity, Functional Traits, and Implications for Quality and Safety.</title>
        <authorList>
            <consortium name="RefSeq"/>
            <person name="Tenea G.N."/>
            <person name="Cifuentes V."/>
            <person name="Reyes P."/>
            <person name="Cevallos-Vallejos M."/>
        </authorList>
    </citation>
    <scope>NUCLEOTIDE SEQUENCE [LARGE SCALE GENOMIC DNA]</scope>
</reference>
<dbReference type="AlphaFoldDB" id="A0A6P6U1G0"/>
<evidence type="ECO:0000256" key="1">
    <source>
        <dbReference type="ARBA" id="ARBA00000966"/>
    </source>
</evidence>
<dbReference type="SUPFAM" id="SSF48208">
    <property type="entry name" value="Six-hairpin glycosidases"/>
    <property type="match status" value="1"/>
</dbReference>
<keyword evidence="4" id="KW-0378">Hydrolase</keyword>
<dbReference type="Pfam" id="PF00759">
    <property type="entry name" value="Glyco_hydro_9"/>
    <property type="match status" value="1"/>
</dbReference>
<reference evidence="11" key="2">
    <citation type="submission" date="2025-08" db="UniProtKB">
        <authorList>
            <consortium name="RefSeq"/>
        </authorList>
    </citation>
    <scope>IDENTIFICATION</scope>
    <source>
        <tissue evidence="11">Leaves</tissue>
    </source>
</reference>
<evidence type="ECO:0000256" key="4">
    <source>
        <dbReference type="ARBA" id="ARBA00022801"/>
    </source>
</evidence>
<evidence type="ECO:0000313" key="11">
    <source>
        <dbReference type="RefSeq" id="XP_027083912.2"/>
    </source>
</evidence>
<dbReference type="InterPro" id="IPR012341">
    <property type="entry name" value="6hp_glycosidase-like_sf"/>
</dbReference>
<dbReference type="RefSeq" id="XP_027083912.2">
    <property type="nucleotide sequence ID" value="XM_027228111.2"/>
</dbReference>
<evidence type="ECO:0000256" key="3">
    <source>
        <dbReference type="ARBA" id="ARBA00012601"/>
    </source>
</evidence>
<sequence>MSYVVGYGIKYPLHVHHRGASIPHNGIKYSCTGGWKWRDTPKANPNTIVGALVAGPDENDGFKDNRRMMNYTEPRLAGNAGLVGALVALSGDGSIRINKSSMFSFVPAAKFPPPPPPPTPWIH</sequence>
<dbReference type="GO" id="GO:0008810">
    <property type="term" value="F:cellulase activity"/>
    <property type="evidence" value="ECO:0007669"/>
    <property type="project" value="UniProtKB-EC"/>
</dbReference>
<evidence type="ECO:0000259" key="9">
    <source>
        <dbReference type="Pfam" id="PF00759"/>
    </source>
</evidence>
<feature type="domain" description="Glycoside hydrolase family 9" evidence="9">
    <location>
        <begin position="1"/>
        <end position="86"/>
    </location>
</feature>
<protein>
    <recommendedName>
        <fullName evidence="3">cellulase</fullName>
        <ecNumber evidence="3">3.2.1.4</ecNumber>
    </recommendedName>
</protein>
<accession>A0A6P6U1G0</accession>
<organism evidence="10 11">
    <name type="scientific">Coffea arabica</name>
    <name type="common">Arabian coffee</name>
    <dbReference type="NCBI Taxonomy" id="13443"/>
    <lineage>
        <taxon>Eukaryota</taxon>
        <taxon>Viridiplantae</taxon>
        <taxon>Streptophyta</taxon>
        <taxon>Embryophyta</taxon>
        <taxon>Tracheophyta</taxon>
        <taxon>Spermatophyta</taxon>
        <taxon>Magnoliopsida</taxon>
        <taxon>eudicotyledons</taxon>
        <taxon>Gunneridae</taxon>
        <taxon>Pentapetalae</taxon>
        <taxon>asterids</taxon>
        <taxon>lamiids</taxon>
        <taxon>Gentianales</taxon>
        <taxon>Rubiaceae</taxon>
        <taxon>Ixoroideae</taxon>
        <taxon>Gardenieae complex</taxon>
        <taxon>Bertiereae - Coffeeae clade</taxon>
        <taxon>Coffeeae</taxon>
        <taxon>Coffea</taxon>
    </lineage>
</organism>
<dbReference type="Proteomes" id="UP001652660">
    <property type="component" value="Chromosome 8c"/>
</dbReference>
<comment type="catalytic activity">
    <reaction evidence="1">
        <text>Endohydrolysis of (1-&gt;4)-beta-D-glucosidic linkages in cellulose, lichenin and cereal beta-D-glucans.</text>
        <dbReference type="EC" id="3.2.1.4"/>
    </reaction>
</comment>
<keyword evidence="10" id="KW-1185">Reference proteome</keyword>
<evidence type="ECO:0000256" key="8">
    <source>
        <dbReference type="ARBA" id="ARBA00023326"/>
    </source>
</evidence>
<keyword evidence="8" id="KW-0624">Polysaccharide degradation</keyword>
<dbReference type="GO" id="GO:0030245">
    <property type="term" value="P:cellulose catabolic process"/>
    <property type="evidence" value="ECO:0007669"/>
    <property type="project" value="UniProtKB-KW"/>
</dbReference>
<gene>
    <name evidence="11" type="primary">LOC113706228</name>
</gene>
<name>A0A6P6U1G0_COFAR</name>
<evidence type="ECO:0000256" key="6">
    <source>
        <dbReference type="ARBA" id="ARBA00023277"/>
    </source>
</evidence>
<evidence type="ECO:0000256" key="5">
    <source>
        <dbReference type="ARBA" id="ARBA00023001"/>
    </source>
</evidence>
<dbReference type="InterPro" id="IPR001701">
    <property type="entry name" value="Glyco_hydro_9"/>
</dbReference>
<dbReference type="InterPro" id="IPR008928">
    <property type="entry name" value="6-hairpin_glycosidase_sf"/>
</dbReference>
<dbReference type="OrthoDB" id="1665843at2759"/>
<evidence type="ECO:0000313" key="10">
    <source>
        <dbReference type="Proteomes" id="UP001652660"/>
    </source>
</evidence>
<keyword evidence="5" id="KW-0136">Cellulose degradation</keyword>
<dbReference type="EC" id="3.2.1.4" evidence="3"/>
<dbReference type="PANTHER" id="PTHR22298">
    <property type="entry name" value="ENDO-1,4-BETA-GLUCANASE"/>
    <property type="match status" value="1"/>
</dbReference>
<proteinExistence type="inferred from homology"/>